<evidence type="ECO:0000313" key="5">
    <source>
        <dbReference type="EMBL" id="PIQ88248.1"/>
    </source>
</evidence>
<name>A0A2H0LV22_9BACT</name>
<evidence type="ECO:0000256" key="1">
    <source>
        <dbReference type="ARBA" id="ARBA00004496"/>
    </source>
</evidence>
<dbReference type="Pfam" id="PF02742">
    <property type="entry name" value="Fe_dep_repr_C"/>
    <property type="match status" value="1"/>
</dbReference>
<dbReference type="SMART" id="SM00529">
    <property type="entry name" value="HTH_DTXR"/>
    <property type="match status" value="1"/>
</dbReference>
<dbReference type="InterPro" id="IPR008988">
    <property type="entry name" value="Transcriptional_repressor_C"/>
</dbReference>
<proteinExistence type="predicted"/>
<keyword evidence="3" id="KW-0408">Iron</keyword>
<dbReference type="GO" id="GO:0003700">
    <property type="term" value="F:DNA-binding transcription factor activity"/>
    <property type="evidence" value="ECO:0007669"/>
    <property type="project" value="InterPro"/>
</dbReference>
<dbReference type="EMBL" id="PCWA01000113">
    <property type="protein sequence ID" value="PIQ88248.1"/>
    <property type="molecule type" value="Genomic_DNA"/>
</dbReference>
<dbReference type="AlphaFoldDB" id="A0A2H0LV22"/>
<dbReference type="Gene3D" id="1.10.10.10">
    <property type="entry name" value="Winged helix-like DNA-binding domain superfamily/Winged helix DNA-binding domain"/>
    <property type="match status" value="1"/>
</dbReference>
<accession>A0A2H0LV22</accession>
<dbReference type="SUPFAM" id="SSF50037">
    <property type="entry name" value="C-terminal domain of transcriptional repressors"/>
    <property type="match status" value="1"/>
</dbReference>
<dbReference type="GO" id="GO:0046914">
    <property type="term" value="F:transition metal ion binding"/>
    <property type="evidence" value="ECO:0007669"/>
    <property type="project" value="InterPro"/>
</dbReference>
<dbReference type="InterPro" id="IPR036421">
    <property type="entry name" value="Fe_dep_repressor_sf"/>
</dbReference>
<organism evidence="5 6">
    <name type="scientific">Candidatus Ghiorseimicrobium undicola</name>
    <dbReference type="NCBI Taxonomy" id="1974746"/>
    <lineage>
        <taxon>Bacteria</taxon>
        <taxon>Pseudomonadati</taxon>
        <taxon>Candidatus Omnitrophota</taxon>
        <taxon>Candidatus Ghiorseimicrobium</taxon>
    </lineage>
</organism>
<evidence type="ECO:0000259" key="4">
    <source>
        <dbReference type="SMART" id="SM00899"/>
    </source>
</evidence>
<comment type="subunit">
    <text evidence="2">Homodimer.</text>
</comment>
<dbReference type="PANTHER" id="PTHR33238:SF11">
    <property type="entry name" value="TRANSCRIPTIONAL REGULATOR MNTR"/>
    <property type="match status" value="1"/>
</dbReference>
<dbReference type="InterPro" id="IPR050536">
    <property type="entry name" value="DtxR_MntR_Metal-Reg"/>
</dbReference>
<dbReference type="Proteomes" id="UP000229641">
    <property type="component" value="Unassembled WGS sequence"/>
</dbReference>
<gene>
    <name evidence="5" type="ORF">COV72_09395</name>
</gene>
<dbReference type="InterPro" id="IPR038157">
    <property type="entry name" value="FeoA_core_dom"/>
</dbReference>
<comment type="subcellular location">
    <subcellularLocation>
        <location evidence="1">Cytoplasm</location>
    </subcellularLocation>
</comment>
<evidence type="ECO:0000256" key="3">
    <source>
        <dbReference type="ARBA" id="ARBA00023004"/>
    </source>
</evidence>
<feature type="domain" description="Ferrous iron transporter FeoA-like" evidence="4">
    <location>
        <begin position="147"/>
        <end position="217"/>
    </location>
</feature>
<dbReference type="GO" id="GO:0046983">
    <property type="term" value="F:protein dimerization activity"/>
    <property type="evidence" value="ECO:0007669"/>
    <property type="project" value="InterPro"/>
</dbReference>
<comment type="caution">
    <text evidence="5">The sequence shown here is derived from an EMBL/GenBank/DDBJ whole genome shotgun (WGS) entry which is preliminary data.</text>
</comment>
<dbReference type="SMART" id="SM00899">
    <property type="entry name" value="FeoA"/>
    <property type="match status" value="1"/>
</dbReference>
<dbReference type="InterPro" id="IPR001367">
    <property type="entry name" value="Fe_dep_repressor"/>
</dbReference>
<protein>
    <submittedName>
        <fullName evidence="5">DtxR family iron (Metal) dependent repressor</fullName>
    </submittedName>
</protein>
<dbReference type="InterPro" id="IPR007167">
    <property type="entry name" value="Fe-transptr_FeoA-like"/>
</dbReference>
<sequence>MGGYMEVKKIEEILEEIWIQRERGNSGAEISSCSGEKITDEDMRIIEEAGYIKRKEGKIILTDKGEALASQVIRGHRLAERLMTDVLAISSSQMESNACNFEHVIQHEVADAICTLLGHPAECPHGRKIPSGACCVNAKSNLESVVMPADKLLAGSRAKIAYVSARHHERLDRLASLGILPGAQVTLHQTRPSYILQIGHAQVALDKEILKDIYVRRLA</sequence>
<evidence type="ECO:0000313" key="6">
    <source>
        <dbReference type="Proteomes" id="UP000229641"/>
    </source>
</evidence>
<dbReference type="InterPro" id="IPR036388">
    <property type="entry name" value="WH-like_DNA-bd_sf"/>
</dbReference>
<dbReference type="PANTHER" id="PTHR33238">
    <property type="entry name" value="IRON (METAL) DEPENDENT REPRESSOR, DTXR FAMILY"/>
    <property type="match status" value="1"/>
</dbReference>
<dbReference type="GO" id="GO:0005737">
    <property type="term" value="C:cytoplasm"/>
    <property type="evidence" value="ECO:0007669"/>
    <property type="project" value="UniProtKB-SubCell"/>
</dbReference>
<dbReference type="SUPFAM" id="SSF47979">
    <property type="entry name" value="Iron-dependent repressor protein, dimerization domain"/>
    <property type="match status" value="1"/>
</dbReference>
<evidence type="ECO:0000256" key="2">
    <source>
        <dbReference type="ARBA" id="ARBA00011738"/>
    </source>
</evidence>
<reference evidence="5 6" key="1">
    <citation type="submission" date="2017-09" db="EMBL/GenBank/DDBJ databases">
        <title>Depth-based differentiation of microbial function through sediment-hosted aquifers and enrichment of novel symbionts in the deep terrestrial subsurface.</title>
        <authorList>
            <person name="Probst A.J."/>
            <person name="Ladd B."/>
            <person name="Jarett J.K."/>
            <person name="Geller-Mcgrath D.E."/>
            <person name="Sieber C.M."/>
            <person name="Emerson J.B."/>
            <person name="Anantharaman K."/>
            <person name="Thomas B.C."/>
            <person name="Malmstrom R."/>
            <person name="Stieglmeier M."/>
            <person name="Klingl A."/>
            <person name="Woyke T."/>
            <person name="Ryan C.M."/>
            <person name="Banfield J.F."/>
        </authorList>
    </citation>
    <scope>NUCLEOTIDE SEQUENCE [LARGE SCALE GENOMIC DNA]</scope>
    <source>
        <strain evidence="5">CG11_big_fil_rev_8_21_14_0_20_42_13</strain>
    </source>
</reference>
<dbReference type="Gene3D" id="2.30.30.90">
    <property type="match status" value="1"/>
</dbReference>
<dbReference type="InterPro" id="IPR022689">
    <property type="entry name" value="Iron_dep_repressor"/>
</dbReference>
<dbReference type="Pfam" id="PF04023">
    <property type="entry name" value="FeoA"/>
    <property type="match status" value="1"/>
</dbReference>